<accession>A0A849H6B8</accession>
<dbReference type="Proteomes" id="UP000588586">
    <property type="component" value="Unassembled WGS sequence"/>
</dbReference>
<comment type="caution">
    <text evidence="1">The sequence shown here is derived from an EMBL/GenBank/DDBJ whole genome shotgun (WGS) entry which is preliminary data.</text>
</comment>
<proteinExistence type="predicted"/>
<dbReference type="RefSeq" id="WP_171242393.1">
    <property type="nucleotide sequence ID" value="NZ_JABEPQ010000001.1"/>
</dbReference>
<name>A0A849H6B8_9MICO</name>
<sequence length="104" mass="10710">MTRIVVSPEALDALATSLDAVADDVAATAAQGRALGWSLGDGRSQPALGTLLGDFEHQRLVLERELASLGQRLRLAGTAYAELDEGLVVEVSRLQGAPDSGGGP</sequence>
<evidence type="ECO:0000313" key="1">
    <source>
        <dbReference type="EMBL" id="NNM45360.1"/>
    </source>
</evidence>
<dbReference type="AlphaFoldDB" id="A0A849H6B8"/>
<reference evidence="1 2" key="1">
    <citation type="submission" date="2020-04" db="EMBL/GenBank/DDBJ databases">
        <title>Knoellia sp. isolate from air conditioner.</title>
        <authorList>
            <person name="Chea S."/>
            <person name="Kim D.-U."/>
        </authorList>
    </citation>
    <scope>NUCLEOTIDE SEQUENCE [LARGE SCALE GENOMIC DNA]</scope>
    <source>
        <strain evidence="1 2">DB2414S</strain>
    </source>
</reference>
<dbReference type="EMBL" id="JABEPQ010000001">
    <property type="protein sequence ID" value="NNM45360.1"/>
    <property type="molecule type" value="Genomic_DNA"/>
</dbReference>
<evidence type="ECO:0008006" key="3">
    <source>
        <dbReference type="Google" id="ProtNLM"/>
    </source>
</evidence>
<organism evidence="1 2">
    <name type="scientific">Knoellia koreensis</name>
    <dbReference type="NCBI Taxonomy" id="2730921"/>
    <lineage>
        <taxon>Bacteria</taxon>
        <taxon>Bacillati</taxon>
        <taxon>Actinomycetota</taxon>
        <taxon>Actinomycetes</taxon>
        <taxon>Micrococcales</taxon>
        <taxon>Intrasporangiaceae</taxon>
        <taxon>Knoellia</taxon>
    </lineage>
</organism>
<gene>
    <name evidence="1" type="ORF">HJG52_04985</name>
</gene>
<evidence type="ECO:0000313" key="2">
    <source>
        <dbReference type="Proteomes" id="UP000588586"/>
    </source>
</evidence>
<protein>
    <recommendedName>
        <fullName evidence="3">Excreted virulence factor EspC (Type VII ESX diderm)</fullName>
    </recommendedName>
</protein>
<keyword evidence="2" id="KW-1185">Reference proteome</keyword>